<evidence type="ECO:0000259" key="5">
    <source>
        <dbReference type="Pfam" id="PF01370"/>
    </source>
</evidence>
<dbReference type="InterPro" id="IPR001509">
    <property type="entry name" value="Epimerase_deHydtase"/>
</dbReference>
<feature type="domain" description="NAD-dependent epimerase/dehydratase" evidence="5">
    <location>
        <begin position="6"/>
        <end position="231"/>
    </location>
</feature>
<name>A0AAN6ZHY6_9PEZI</name>
<dbReference type="Gene3D" id="3.90.25.10">
    <property type="entry name" value="UDP-galactose 4-epimerase, domain 1"/>
    <property type="match status" value="1"/>
</dbReference>
<dbReference type="Pfam" id="PF01370">
    <property type="entry name" value="Epimerase"/>
    <property type="match status" value="1"/>
</dbReference>
<feature type="transmembrane region" description="Helical" evidence="4">
    <location>
        <begin position="637"/>
        <end position="655"/>
    </location>
</feature>
<dbReference type="PANTHER" id="PTHR43103:SF3">
    <property type="entry name" value="ADP-L-GLYCERO-D-MANNO-HEPTOSE-6-EPIMERASE"/>
    <property type="match status" value="1"/>
</dbReference>
<dbReference type="PANTHER" id="PTHR43103">
    <property type="entry name" value="NUCLEOSIDE-DIPHOSPHATE-SUGAR EPIMERASE"/>
    <property type="match status" value="1"/>
</dbReference>
<dbReference type="AlphaFoldDB" id="A0AAN6ZHY6"/>
<dbReference type="SUPFAM" id="SSF51735">
    <property type="entry name" value="NAD(P)-binding Rossmann-fold domains"/>
    <property type="match status" value="1"/>
</dbReference>
<reference evidence="6" key="1">
    <citation type="journal article" date="2023" name="Mol. Phylogenet. Evol.">
        <title>Genome-scale phylogeny and comparative genomics of the fungal order Sordariales.</title>
        <authorList>
            <person name="Hensen N."/>
            <person name="Bonometti L."/>
            <person name="Westerberg I."/>
            <person name="Brannstrom I.O."/>
            <person name="Guillou S."/>
            <person name="Cros-Aarteil S."/>
            <person name="Calhoun S."/>
            <person name="Haridas S."/>
            <person name="Kuo A."/>
            <person name="Mondo S."/>
            <person name="Pangilinan J."/>
            <person name="Riley R."/>
            <person name="LaButti K."/>
            <person name="Andreopoulos B."/>
            <person name="Lipzen A."/>
            <person name="Chen C."/>
            <person name="Yan M."/>
            <person name="Daum C."/>
            <person name="Ng V."/>
            <person name="Clum A."/>
            <person name="Steindorff A."/>
            <person name="Ohm R.A."/>
            <person name="Martin F."/>
            <person name="Silar P."/>
            <person name="Natvig D.O."/>
            <person name="Lalanne C."/>
            <person name="Gautier V."/>
            <person name="Ament-Velasquez S.L."/>
            <person name="Kruys A."/>
            <person name="Hutchinson M.I."/>
            <person name="Powell A.J."/>
            <person name="Barry K."/>
            <person name="Miller A.N."/>
            <person name="Grigoriev I.V."/>
            <person name="Debuchy R."/>
            <person name="Gladieux P."/>
            <person name="Hiltunen Thoren M."/>
            <person name="Johannesson H."/>
        </authorList>
    </citation>
    <scope>NUCLEOTIDE SEQUENCE</scope>
    <source>
        <strain evidence="6">CBS 141.50</strain>
    </source>
</reference>
<dbReference type="InterPro" id="IPR036291">
    <property type="entry name" value="NAD(P)-bd_dom_sf"/>
</dbReference>
<gene>
    <name evidence="6" type="ORF">C8A04DRAFT_40989</name>
</gene>
<keyword evidence="1" id="KW-0521">NADP</keyword>
<dbReference type="SUPFAM" id="SSF52540">
    <property type="entry name" value="P-loop containing nucleoside triphosphate hydrolases"/>
    <property type="match status" value="1"/>
</dbReference>
<keyword evidence="2" id="KW-0119">Carbohydrate metabolism</keyword>
<keyword evidence="4" id="KW-0812">Transmembrane</keyword>
<dbReference type="Pfam" id="PF17784">
    <property type="entry name" value="Sulfotransfer_4"/>
    <property type="match status" value="1"/>
</dbReference>
<keyword evidence="4" id="KW-0472">Membrane</keyword>
<accession>A0AAN6ZHY6</accession>
<dbReference type="Gene3D" id="3.40.50.300">
    <property type="entry name" value="P-loop containing nucleotide triphosphate hydrolases"/>
    <property type="match status" value="1"/>
</dbReference>
<reference evidence="6" key="2">
    <citation type="submission" date="2023-05" db="EMBL/GenBank/DDBJ databases">
        <authorList>
            <consortium name="Lawrence Berkeley National Laboratory"/>
            <person name="Steindorff A."/>
            <person name="Hensen N."/>
            <person name="Bonometti L."/>
            <person name="Westerberg I."/>
            <person name="Brannstrom I.O."/>
            <person name="Guillou S."/>
            <person name="Cros-Aarteil S."/>
            <person name="Calhoun S."/>
            <person name="Haridas S."/>
            <person name="Kuo A."/>
            <person name="Mondo S."/>
            <person name="Pangilinan J."/>
            <person name="Riley R."/>
            <person name="Labutti K."/>
            <person name="Andreopoulos B."/>
            <person name="Lipzen A."/>
            <person name="Chen C."/>
            <person name="Yanf M."/>
            <person name="Daum C."/>
            <person name="Ng V."/>
            <person name="Clum A."/>
            <person name="Ohm R."/>
            <person name="Martin F."/>
            <person name="Silar P."/>
            <person name="Natvig D."/>
            <person name="Lalanne C."/>
            <person name="Gautier V."/>
            <person name="Ament-Velasquez S.L."/>
            <person name="Kruys A."/>
            <person name="Hutchinson M.I."/>
            <person name="Powell A.J."/>
            <person name="Barry K."/>
            <person name="Miller A.N."/>
            <person name="Grigoriev I.V."/>
            <person name="Debuchy R."/>
            <person name="Gladieux P."/>
            <person name="Thoren M.H."/>
            <person name="Johannesson H."/>
        </authorList>
    </citation>
    <scope>NUCLEOTIDE SEQUENCE</scope>
    <source>
        <strain evidence="6">CBS 141.50</strain>
    </source>
</reference>
<dbReference type="InterPro" id="IPR040632">
    <property type="entry name" value="Sulfotransfer_4"/>
</dbReference>
<dbReference type="Gene3D" id="3.40.50.720">
    <property type="entry name" value="NAD(P)-binding Rossmann-like Domain"/>
    <property type="match status" value="1"/>
</dbReference>
<dbReference type="RefSeq" id="XP_062632473.1">
    <property type="nucleotide sequence ID" value="XM_062785137.1"/>
</dbReference>
<keyword evidence="7" id="KW-1185">Reference proteome</keyword>
<feature type="region of interest" description="Disordered" evidence="3">
    <location>
        <begin position="138"/>
        <end position="161"/>
    </location>
</feature>
<protein>
    <recommendedName>
        <fullName evidence="5">NAD-dependent epimerase/dehydratase domain-containing protein</fullName>
    </recommendedName>
</protein>
<evidence type="ECO:0000256" key="3">
    <source>
        <dbReference type="SAM" id="MobiDB-lite"/>
    </source>
</evidence>
<evidence type="ECO:0000313" key="7">
    <source>
        <dbReference type="Proteomes" id="UP001302676"/>
    </source>
</evidence>
<dbReference type="InterPro" id="IPR027417">
    <property type="entry name" value="P-loop_NTPase"/>
</dbReference>
<dbReference type="EMBL" id="MU853700">
    <property type="protein sequence ID" value="KAK4139102.1"/>
    <property type="molecule type" value="Genomic_DNA"/>
</dbReference>
<dbReference type="Proteomes" id="UP001302676">
    <property type="component" value="Unassembled WGS sequence"/>
</dbReference>
<evidence type="ECO:0000313" key="6">
    <source>
        <dbReference type="EMBL" id="KAK4139102.1"/>
    </source>
</evidence>
<proteinExistence type="predicted"/>
<evidence type="ECO:0000256" key="2">
    <source>
        <dbReference type="ARBA" id="ARBA00023277"/>
    </source>
</evidence>
<keyword evidence="4" id="KW-1133">Transmembrane helix</keyword>
<comment type="caution">
    <text evidence="6">The sequence shown here is derived from an EMBL/GenBank/DDBJ whole genome shotgun (WGS) entry which is preliminary data.</text>
</comment>
<evidence type="ECO:0000256" key="1">
    <source>
        <dbReference type="ARBA" id="ARBA00022857"/>
    </source>
</evidence>
<organism evidence="6 7">
    <name type="scientific">Dichotomopilus funicola</name>
    <dbReference type="NCBI Taxonomy" id="1934379"/>
    <lineage>
        <taxon>Eukaryota</taxon>
        <taxon>Fungi</taxon>
        <taxon>Dikarya</taxon>
        <taxon>Ascomycota</taxon>
        <taxon>Pezizomycotina</taxon>
        <taxon>Sordariomycetes</taxon>
        <taxon>Sordariomycetidae</taxon>
        <taxon>Sordariales</taxon>
        <taxon>Chaetomiaceae</taxon>
        <taxon>Dichotomopilus</taxon>
    </lineage>
</organism>
<sequence length="660" mass="72989">MTTKNILITGGAGLVGPLLAARLLSTPDHHVLLTDLATPSTPLGTTHPENLTTLQGDITSPDFVTTLVTHPALQPLHAVYILHGIMSAAAEADPALSQRVNVDSVRLLTDALLVHHPRGSVRVIYTSSLAIFGPPFPPPSPATSSSQVTTTKQGIIPPTPQSTYGTHKLQTELHLNNLHRLGAFHNTVLARLPTLSVRPGKPTGAASSFLSGIIREPMAGVEAIVPLTDRSFRAFLASPRTVVENLVRVLEWEEGVLPERHVRSVVFPGVAVSVQELRDALGKFGGEEKVGLIREVRDEGLEGILRGWGEEYEVGGAVELGLVRDESGEGLPPSHTHTPPVRLLKSLLSLLSPFTYLHLSLHHPLWHFLEHHLYALPNPPPPRTRTRPMEVLCVGLPRTGTESLQQALMALGYEHTYHGWDVVYDEECYAPGWVELARRKWYPASAVPASDLFGEGGKEGGVNAGEFDKLLGHSVAVTDAAASVFAADLIAAYPEAKVVLNMRRDLDGWERSLENTLVHANESWGFWLASWLDRECFWAWHVYERFLWPVLFRAPDGNMKRAIRANARWVQREHANMIRGLVPKDLLLEWYIEDGWEPLCQFLGKPVPDVEFPHANALNTGWKAREDQANKRWIERAFLNMIILGFALTAVTVALRRYVL</sequence>
<evidence type="ECO:0000256" key="4">
    <source>
        <dbReference type="SAM" id="Phobius"/>
    </source>
</evidence>
<dbReference type="GeneID" id="87821750"/>
<feature type="compositionally biased region" description="Low complexity" evidence="3">
    <location>
        <begin position="142"/>
        <end position="151"/>
    </location>
</feature>